<comment type="subcellular location">
    <subcellularLocation>
        <location evidence="1">Cell membrane</location>
        <topology evidence="1">Multi-pass membrane protein</topology>
    </subcellularLocation>
</comment>
<keyword evidence="5 6" id="KW-0472">Membrane</keyword>
<evidence type="ECO:0000256" key="5">
    <source>
        <dbReference type="ARBA" id="ARBA00023136"/>
    </source>
</evidence>
<reference evidence="7 8" key="1">
    <citation type="submission" date="2018-06" db="EMBL/GenBank/DDBJ databases">
        <title>Paenibacillus imtechensis sp. nov.</title>
        <authorList>
            <person name="Pinnaka A.K."/>
            <person name="Singh H."/>
            <person name="Kaur M."/>
        </authorList>
    </citation>
    <scope>NUCLEOTIDE SEQUENCE [LARGE SCALE GENOMIC DNA]</scope>
    <source>
        <strain evidence="7 8">SMB1</strain>
    </source>
</reference>
<dbReference type="OrthoDB" id="5024156at2"/>
<dbReference type="Pfam" id="PF09678">
    <property type="entry name" value="Caa3_CtaG"/>
    <property type="match status" value="1"/>
</dbReference>
<feature type="transmembrane region" description="Helical" evidence="6">
    <location>
        <begin position="20"/>
        <end position="39"/>
    </location>
</feature>
<name>A0A2W1L7C8_9BACL</name>
<dbReference type="EMBL" id="QKRB01000055">
    <property type="protein sequence ID" value="PZD94050.1"/>
    <property type="molecule type" value="Genomic_DNA"/>
</dbReference>
<feature type="transmembrane region" description="Helical" evidence="6">
    <location>
        <begin position="233"/>
        <end position="252"/>
    </location>
</feature>
<dbReference type="AlphaFoldDB" id="A0A2W1L7C8"/>
<evidence type="ECO:0000313" key="7">
    <source>
        <dbReference type="EMBL" id="PZD94050.1"/>
    </source>
</evidence>
<organism evidence="7 8">
    <name type="scientific">Paenibacillus sambharensis</name>
    <dbReference type="NCBI Taxonomy" id="1803190"/>
    <lineage>
        <taxon>Bacteria</taxon>
        <taxon>Bacillati</taxon>
        <taxon>Bacillota</taxon>
        <taxon>Bacilli</taxon>
        <taxon>Bacillales</taxon>
        <taxon>Paenibacillaceae</taxon>
        <taxon>Paenibacillus</taxon>
    </lineage>
</organism>
<feature type="transmembrane region" description="Helical" evidence="6">
    <location>
        <begin position="124"/>
        <end position="146"/>
    </location>
</feature>
<keyword evidence="3 6" id="KW-0812">Transmembrane</keyword>
<dbReference type="InterPro" id="IPR019108">
    <property type="entry name" value="Caa3_assmbl_CtaG-rel"/>
</dbReference>
<comment type="caution">
    <text evidence="7">The sequence shown here is derived from an EMBL/GenBank/DDBJ whole genome shotgun (WGS) entry which is preliminary data.</text>
</comment>
<accession>A0A2W1L7C8</accession>
<feature type="transmembrane region" description="Helical" evidence="6">
    <location>
        <begin position="82"/>
        <end position="103"/>
    </location>
</feature>
<proteinExistence type="predicted"/>
<keyword evidence="2" id="KW-1003">Cell membrane</keyword>
<evidence type="ECO:0000256" key="1">
    <source>
        <dbReference type="ARBA" id="ARBA00004651"/>
    </source>
</evidence>
<keyword evidence="8" id="KW-1185">Reference proteome</keyword>
<gene>
    <name evidence="7" type="ORF">DNH61_21165</name>
</gene>
<protein>
    <submittedName>
        <fullName evidence="7">Cytochrome c oxidase assembly protein</fullName>
    </submittedName>
</protein>
<evidence type="ECO:0000256" key="3">
    <source>
        <dbReference type="ARBA" id="ARBA00022692"/>
    </source>
</evidence>
<evidence type="ECO:0000256" key="4">
    <source>
        <dbReference type="ARBA" id="ARBA00022989"/>
    </source>
</evidence>
<dbReference type="Proteomes" id="UP000249522">
    <property type="component" value="Unassembled WGS sequence"/>
</dbReference>
<feature type="transmembrane region" description="Helical" evidence="6">
    <location>
        <begin position="51"/>
        <end position="70"/>
    </location>
</feature>
<evidence type="ECO:0000256" key="2">
    <source>
        <dbReference type="ARBA" id="ARBA00022475"/>
    </source>
</evidence>
<feature type="transmembrane region" description="Helical" evidence="6">
    <location>
        <begin position="158"/>
        <end position="182"/>
    </location>
</feature>
<evidence type="ECO:0000313" key="8">
    <source>
        <dbReference type="Proteomes" id="UP000249522"/>
    </source>
</evidence>
<dbReference type="GO" id="GO:0005886">
    <property type="term" value="C:plasma membrane"/>
    <property type="evidence" value="ECO:0007669"/>
    <property type="project" value="UniProtKB-SubCell"/>
</dbReference>
<evidence type="ECO:0000256" key="6">
    <source>
        <dbReference type="SAM" id="Phobius"/>
    </source>
</evidence>
<keyword evidence="4 6" id="KW-1133">Transmembrane helix</keyword>
<feature type="transmembrane region" description="Helical" evidence="6">
    <location>
        <begin position="191"/>
        <end position="213"/>
    </location>
</feature>
<sequence length="276" mass="30436">MNHSNHYSSERMAAHEYLPSALPFVLLILLYAAAAILSSRRYGRTWPLSRFTLWLLGILAAAAAVIGPLAEQAHRNFEAHMAAHLLLGMLAPLLLVLSAPLTLALRVFNTGTSRRISRILKGSYFRFLSHPVTASILNIGGLWLLYCTSIYSLMQDYLLVHLIVHVHIFLSGYVFTASMIYIDPTPHRTGYILRTVVMVTALAGHGILAKYLYANPPAGVPAAQAEAGSLLMYYGGDGIHIILILLLCLQWYRSARPRVVCGKKTSRIALGDQEVV</sequence>